<accession>S2JWV0</accession>
<dbReference type="GO" id="GO:0003723">
    <property type="term" value="F:RNA binding"/>
    <property type="evidence" value="ECO:0007669"/>
    <property type="project" value="UniProtKB-UniRule"/>
</dbReference>
<evidence type="ECO:0000313" key="3">
    <source>
        <dbReference type="EMBL" id="EPB92882.1"/>
    </source>
</evidence>
<keyword evidence="4" id="KW-1185">Reference proteome</keyword>
<dbReference type="Gene3D" id="3.30.1370.10">
    <property type="entry name" value="K Homology domain, type 1"/>
    <property type="match status" value="1"/>
</dbReference>
<name>S2JWV0_MUCC1</name>
<dbReference type="InterPro" id="IPR004087">
    <property type="entry name" value="KH_dom"/>
</dbReference>
<proteinExistence type="predicted"/>
<dbReference type="InParanoid" id="S2JWV0"/>
<evidence type="ECO:0000259" key="2">
    <source>
        <dbReference type="SMART" id="SM00322"/>
    </source>
</evidence>
<organism evidence="3 4">
    <name type="scientific">Mucor circinelloides f. circinelloides (strain 1006PhL)</name>
    <name type="common">Mucormycosis agent</name>
    <name type="synonym">Calyptromyces circinelloides</name>
    <dbReference type="NCBI Taxonomy" id="1220926"/>
    <lineage>
        <taxon>Eukaryota</taxon>
        <taxon>Fungi</taxon>
        <taxon>Fungi incertae sedis</taxon>
        <taxon>Mucoromycota</taxon>
        <taxon>Mucoromycotina</taxon>
        <taxon>Mucoromycetes</taxon>
        <taxon>Mucorales</taxon>
        <taxon>Mucorineae</taxon>
        <taxon>Mucoraceae</taxon>
        <taxon>Mucor</taxon>
    </lineage>
</organism>
<gene>
    <name evidence="3" type="ORF">HMPREF1544_00321</name>
</gene>
<dbReference type="OrthoDB" id="2367755at2759"/>
<evidence type="ECO:0000313" key="4">
    <source>
        <dbReference type="Proteomes" id="UP000014254"/>
    </source>
</evidence>
<dbReference type="SMART" id="SM00322">
    <property type="entry name" value="KH"/>
    <property type="match status" value="1"/>
</dbReference>
<dbReference type="OMA" id="DCAMACT"/>
<dbReference type="InterPro" id="IPR036612">
    <property type="entry name" value="KH_dom_type_1_sf"/>
</dbReference>
<dbReference type="InterPro" id="IPR004088">
    <property type="entry name" value="KH_dom_type_1"/>
</dbReference>
<dbReference type="AlphaFoldDB" id="S2JWV0"/>
<dbReference type="EMBL" id="KE123897">
    <property type="protein sequence ID" value="EPB92882.1"/>
    <property type="molecule type" value="Genomic_DNA"/>
</dbReference>
<evidence type="ECO:0000256" key="1">
    <source>
        <dbReference type="PROSITE-ProRule" id="PRU00117"/>
    </source>
</evidence>
<dbReference type="CDD" id="cd00105">
    <property type="entry name" value="KH-I"/>
    <property type="match status" value="1"/>
</dbReference>
<dbReference type="PROSITE" id="PS50084">
    <property type="entry name" value="KH_TYPE_1"/>
    <property type="match status" value="1"/>
</dbReference>
<sequence length="237" mass="27525">MSSFSSTAPIPRTASDLLASYTNFERHYQTYRISLRVLIPRSYSGKIIGPQGRTIQNIINFYHVFLQFSKCESSREFKRLFTIRGKAEDCAMACTNCFEMLLVTYNDPMLKGVDFILPDLFIEHLKENNVFREMAEQTNTEIRVMSKFLPESTERIVRISIPAGSKDIQSFYRAVKILAQQLEENLTLYMCAPDNKFYQQEEEGELVFMDDDAYASDQAEEVYCELTTEAQHYLQLE</sequence>
<dbReference type="VEuPathDB" id="FungiDB:HMPREF1544_00321"/>
<reference evidence="4" key="1">
    <citation type="submission" date="2013-05" db="EMBL/GenBank/DDBJ databases">
        <title>The Genome sequence of Mucor circinelloides f. circinelloides 1006PhL.</title>
        <authorList>
            <consortium name="The Broad Institute Genomics Platform"/>
            <person name="Cuomo C."/>
            <person name="Earl A."/>
            <person name="Findley K."/>
            <person name="Lee S.C."/>
            <person name="Walker B."/>
            <person name="Young S."/>
            <person name="Zeng Q."/>
            <person name="Gargeya S."/>
            <person name="Fitzgerald M."/>
            <person name="Haas B."/>
            <person name="Abouelleil A."/>
            <person name="Allen A.W."/>
            <person name="Alvarado L."/>
            <person name="Arachchi H.M."/>
            <person name="Berlin A.M."/>
            <person name="Chapman S.B."/>
            <person name="Gainer-Dewar J."/>
            <person name="Goldberg J."/>
            <person name="Griggs A."/>
            <person name="Gujja S."/>
            <person name="Hansen M."/>
            <person name="Howarth C."/>
            <person name="Imamovic A."/>
            <person name="Ireland A."/>
            <person name="Larimer J."/>
            <person name="McCowan C."/>
            <person name="Murphy C."/>
            <person name="Pearson M."/>
            <person name="Poon T.W."/>
            <person name="Priest M."/>
            <person name="Roberts A."/>
            <person name="Saif S."/>
            <person name="Shea T."/>
            <person name="Sisk P."/>
            <person name="Sykes S."/>
            <person name="Wortman J."/>
            <person name="Nusbaum C."/>
            <person name="Birren B."/>
        </authorList>
    </citation>
    <scope>NUCLEOTIDE SEQUENCE [LARGE SCALE GENOMIC DNA]</scope>
    <source>
        <strain evidence="4">1006PhL</strain>
    </source>
</reference>
<dbReference type="Pfam" id="PF00013">
    <property type="entry name" value="KH_1"/>
    <property type="match status" value="1"/>
</dbReference>
<dbReference type="STRING" id="1220926.S2JWV0"/>
<dbReference type="Proteomes" id="UP000014254">
    <property type="component" value="Unassembled WGS sequence"/>
</dbReference>
<dbReference type="SUPFAM" id="SSF54791">
    <property type="entry name" value="Eukaryotic type KH-domain (KH-domain type I)"/>
    <property type="match status" value="1"/>
</dbReference>
<keyword evidence="1" id="KW-0694">RNA-binding</keyword>
<feature type="domain" description="K Homology" evidence="2">
    <location>
        <begin position="31"/>
        <end position="102"/>
    </location>
</feature>
<protein>
    <recommendedName>
        <fullName evidence="2">K Homology domain-containing protein</fullName>
    </recommendedName>
</protein>